<reference evidence="2" key="1">
    <citation type="submission" date="2023-07" db="EMBL/GenBank/DDBJ databases">
        <title>30 novel species of actinomycetes from the DSMZ collection.</title>
        <authorList>
            <person name="Nouioui I."/>
        </authorList>
    </citation>
    <scope>NUCLEOTIDE SEQUENCE [LARGE SCALE GENOMIC DNA]</scope>
    <source>
        <strain evidence="2">DSM 41699</strain>
    </source>
</reference>
<name>A0ABU2TUX3_9ACTN</name>
<evidence type="ECO:0000313" key="2">
    <source>
        <dbReference type="Proteomes" id="UP001183809"/>
    </source>
</evidence>
<accession>A0ABU2TUX3</accession>
<dbReference type="EMBL" id="JAVREY010000018">
    <property type="protein sequence ID" value="MDT0464743.1"/>
    <property type="molecule type" value="Genomic_DNA"/>
</dbReference>
<protein>
    <submittedName>
        <fullName evidence="1">Transporter</fullName>
    </submittedName>
</protein>
<proteinExistence type="predicted"/>
<dbReference type="Proteomes" id="UP001183809">
    <property type="component" value="Unassembled WGS sequence"/>
</dbReference>
<comment type="caution">
    <text evidence="1">The sequence shown here is derived from an EMBL/GenBank/DDBJ whole genome shotgun (WGS) entry which is preliminary data.</text>
</comment>
<sequence>MNPAWWVSRRAAGLGGGKNRWTTRETISIGACLALIGAFRRCPVTATAPTPRRGHVVYESSQFRAGSRAPAVGKVEYKRSRDQNVISQGLSYLWWLHDHHHEFESLAREKLGDQAAGEIDWGAPRIVCVAGAFTHHDTVAVEMIGHRIDLVTYRVFEDVLTLQLIASASGSRTVARGKTSGSARAASLAPKSVQQYLDESPEDLRELYADLNEMLLSHRDVLKEPQLHYVAYRRIMNVATVRVQPRNRLLVVNLRLDPRTVEPQEGFCRDMRGLGTLGIRDGVEVRIGSREDLARATDLIHRSIEAV</sequence>
<keyword evidence="2" id="KW-1185">Reference proteome</keyword>
<organism evidence="1 2">
    <name type="scientific">Streptomyces gibsoniae</name>
    <dbReference type="NCBI Taxonomy" id="3075529"/>
    <lineage>
        <taxon>Bacteria</taxon>
        <taxon>Bacillati</taxon>
        <taxon>Actinomycetota</taxon>
        <taxon>Actinomycetes</taxon>
        <taxon>Kitasatosporales</taxon>
        <taxon>Streptomycetaceae</taxon>
        <taxon>Streptomyces</taxon>
    </lineage>
</organism>
<evidence type="ECO:0000313" key="1">
    <source>
        <dbReference type="EMBL" id="MDT0464743.1"/>
    </source>
</evidence>
<gene>
    <name evidence="1" type="ORF">RM764_17270</name>
</gene>